<dbReference type="InterPro" id="IPR000477">
    <property type="entry name" value="RT_dom"/>
</dbReference>
<proteinExistence type="predicted"/>
<dbReference type="Pfam" id="PF00078">
    <property type="entry name" value="RVT_1"/>
    <property type="match status" value="1"/>
</dbReference>
<keyword evidence="3" id="KW-1185">Reference proteome</keyword>
<evidence type="ECO:0000313" key="2">
    <source>
        <dbReference type="EMBL" id="KAJ0192445.1"/>
    </source>
</evidence>
<evidence type="ECO:0000313" key="3">
    <source>
        <dbReference type="Proteomes" id="UP000235145"/>
    </source>
</evidence>
<feature type="domain" description="Reverse transcriptase" evidence="1">
    <location>
        <begin position="93"/>
        <end position="227"/>
    </location>
</feature>
<dbReference type="AlphaFoldDB" id="A0A9R1WX92"/>
<dbReference type="PANTHER" id="PTHR46890">
    <property type="entry name" value="NON-LTR RETROLELEMENT REVERSE TRANSCRIPTASE-LIKE PROTEIN-RELATED"/>
    <property type="match status" value="1"/>
</dbReference>
<dbReference type="InterPro" id="IPR052343">
    <property type="entry name" value="Retrotransposon-Effector_Assoc"/>
</dbReference>
<organism evidence="2 3">
    <name type="scientific">Lactuca sativa</name>
    <name type="common">Garden lettuce</name>
    <dbReference type="NCBI Taxonomy" id="4236"/>
    <lineage>
        <taxon>Eukaryota</taxon>
        <taxon>Viridiplantae</taxon>
        <taxon>Streptophyta</taxon>
        <taxon>Embryophyta</taxon>
        <taxon>Tracheophyta</taxon>
        <taxon>Spermatophyta</taxon>
        <taxon>Magnoliopsida</taxon>
        <taxon>eudicotyledons</taxon>
        <taxon>Gunneridae</taxon>
        <taxon>Pentapetalae</taxon>
        <taxon>asterids</taxon>
        <taxon>campanulids</taxon>
        <taxon>Asterales</taxon>
        <taxon>Asteraceae</taxon>
        <taxon>Cichorioideae</taxon>
        <taxon>Cichorieae</taxon>
        <taxon>Lactucinae</taxon>
        <taxon>Lactuca</taxon>
    </lineage>
</organism>
<name>A0A9R1WX92_LACSA</name>
<evidence type="ECO:0000259" key="1">
    <source>
        <dbReference type="Pfam" id="PF00078"/>
    </source>
</evidence>
<protein>
    <recommendedName>
        <fullName evidence="1">Reverse transcriptase domain-containing protein</fullName>
    </recommendedName>
</protein>
<accession>A0A9R1WX92</accession>
<reference evidence="2 3" key="1">
    <citation type="journal article" date="2017" name="Nat. Commun.">
        <title>Genome assembly with in vitro proximity ligation data and whole-genome triplication in lettuce.</title>
        <authorList>
            <person name="Reyes-Chin-Wo S."/>
            <person name="Wang Z."/>
            <person name="Yang X."/>
            <person name="Kozik A."/>
            <person name="Arikit S."/>
            <person name="Song C."/>
            <person name="Xia L."/>
            <person name="Froenicke L."/>
            <person name="Lavelle D.O."/>
            <person name="Truco M.J."/>
            <person name="Xia R."/>
            <person name="Zhu S."/>
            <person name="Xu C."/>
            <person name="Xu H."/>
            <person name="Xu X."/>
            <person name="Cox K."/>
            <person name="Korf I."/>
            <person name="Meyers B.C."/>
            <person name="Michelmore R.W."/>
        </authorList>
    </citation>
    <scope>NUCLEOTIDE SEQUENCE [LARGE SCALE GENOMIC DNA]</scope>
    <source>
        <strain evidence="3">cv. Salinas</strain>
        <tissue evidence="2">Seedlings</tissue>
    </source>
</reference>
<comment type="caution">
    <text evidence="2">The sequence shown here is derived from an EMBL/GenBank/DDBJ whole genome shotgun (WGS) entry which is preliminary data.</text>
</comment>
<gene>
    <name evidence="2" type="ORF">LSAT_V11C800414270</name>
</gene>
<dbReference type="Proteomes" id="UP000235145">
    <property type="component" value="Unassembled WGS sequence"/>
</dbReference>
<dbReference type="EMBL" id="NBSK02000008">
    <property type="protein sequence ID" value="KAJ0192445.1"/>
    <property type="molecule type" value="Genomic_DNA"/>
</dbReference>
<sequence length="233" mass="26066">MTNGVWITDPSEIKQEAAKFFEKKYKECWQYRPLFRSSDFPAKTKDPIHFGDYRPISLIGSTYKIIAKLLALRLKNVIGSVIDEVQSAAPMIINGSPTNKFSMEKGVRQGDPLSPFLFIIAMEVLNMAMKTTVEKGVFDGIKFPNSNICLSHLFYANDALFIGEWTRRNIANLARILRCFYAASRLKVNFSQSKVFGVGASPSEVSNWAPPLSCESSSLPFTYLGIPVGENMT</sequence>
<dbReference type="PANTHER" id="PTHR46890:SF50">
    <property type="entry name" value="RNA-DIRECTED DNA POLYMERASE, EUKARYOTA, REVERSE TRANSCRIPTASE ZINC-BINDING DOMAIN PROTEIN-RELATED"/>
    <property type="match status" value="1"/>
</dbReference>